<evidence type="ECO:0000256" key="1">
    <source>
        <dbReference type="SAM" id="MobiDB-lite"/>
    </source>
</evidence>
<organism evidence="4 5">
    <name type="scientific">Protofrankia coriariae</name>
    <dbReference type="NCBI Taxonomy" id="1562887"/>
    <lineage>
        <taxon>Bacteria</taxon>
        <taxon>Bacillati</taxon>
        <taxon>Actinomycetota</taxon>
        <taxon>Actinomycetes</taxon>
        <taxon>Frankiales</taxon>
        <taxon>Frankiaceae</taxon>
        <taxon>Protofrankia</taxon>
    </lineage>
</organism>
<dbReference type="InterPro" id="IPR012338">
    <property type="entry name" value="Beta-lactam/transpept-like"/>
</dbReference>
<keyword evidence="2" id="KW-0472">Membrane</keyword>
<feature type="domain" description="Penicillin-binding protein transpeptidase" evidence="3">
    <location>
        <begin position="320"/>
        <end position="585"/>
    </location>
</feature>
<proteinExistence type="predicted"/>
<evidence type="ECO:0000259" key="3">
    <source>
        <dbReference type="Pfam" id="PF00905"/>
    </source>
</evidence>
<feature type="transmembrane region" description="Helical" evidence="2">
    <location>
        <begin position="22"/>
        <end position="42"/>
    </location>
</feature>
<accession>A0ABR5F8F8</accession>
<sequence length="592" mass="60418">MPLTPGGFTASTSRRGRGRTRLLIALAVVIVLLAASGAGYLWKVRSDNRAQDRAATAAAEAYLSSWQSLASSGDTATSTTDRAAGTGTATAAPSAAPASAGPSAAPASAAPTAAQEQGRAGVTAVATPGTISVDQLVASMVDARTRLNVTGARFVPGALERTGSTATVGYSASLTLAGFPEPYSYDGVLHLARQGKDWKVQARPDAIHPALAPGLRLDRTTSTGKRGQLVDVNGQPLSGDAELAGNLVGQVAPLSGLQRVHDAVLAPQGGTVAVRNERNETVNTLRSYPMTDGKDVETTLDLKVQRAGEAAMATASKPTGALVAVDVRTGGVLALVNHPLNGYGRAINGRYPPGSTFKIVTATAALIAGKDANTPLDCTQTVAVGGRTFANAENEEFGVIPLREAFAHSCNTAFIRLEGSLPDSALEQAAKLYGFDSSRPLPIASVGGSFPTPKDAVESAADALGQGRVNASPLQMASVAAAVASGTWHQPFVSGSAPRSNPLPAAVVPTLQDFMRSVVTEGTAASVAFPGEVHGKTGTAEYKDGNPPPTHGWFVGYRGDVAFAVIVEDGGFGAQSAAPIAAHFLQNLDTTP</sequence>
<dbReference type="Proteomes" id="UP000035425">
    <property type="component" value="Unassembled WGS sequence"/>
</dbReference>
<dbReference type="PANTHER" id="PTHR30627:SF24">
    <property type="entry name" value="PENICILLIN-BINDING PROTEIN 4B"/>
    <property type="match status" value="1"/>
</dbReference>
<dbReference type="SUPFAM" id="SSF56601">
    <property type="entry name" value="beta-lactamase/transpeptidase-like"/>
    <property type="match status" value="1"/>
</dbReference>
<gene>
    <name evidence="4" type="ORF">FrCorBMG51_01300</name>
</gene>
<keyword evidence="2" id="KW-1133">Transmembrane helix</keyword>
<dbReference type="Pfam" id="PF00905">
    <property type="entry name" value="Transpeptidase"/>
    <property type="match status" value="1"/>
</dbReference>
<feature type="region of interest" description="Disordered" evidence="1">
    <location>
        <begin position="73"/>
        <end position="121"/>
    </location>
</feature>
<dbReference type="Gene3D" id="3.40.710.10">
    <property type="entry name" value="DD-peptidase/beta-lactamase superfamily"/>
    <property type="match status" value="1"/>
</dbReference>
<dbReference type="EMBL" id="JWIO01000002">
    <property type="protein sequence ID" value="KLL12958.1"/>
    <property type="molecule type" value="Genomic_DNA"/>
</dbReference>
<evidence type="ECO:0000313" key="4">
    <source>
        <dbReference type="EMBL" id="KLL12958.1"/>
    </source>
</evidence>
<evidence type="ECO:0000256" key="2">
    <source>
        <dbReference type="SAM" id="Phobius"/>
    </source>
</evidence>
<feature type="compositionally biased region" description="Low complexity" evidence="1">
    <location>
        <begin position="73"/>
        <end position="114"/>
    </location>
</feature>
<dbReference type="InterPro" id="IPR001460">
    <property type="entry name" value="PCN-bd_Tpept"/>
</dbReference>
<reference evidence="4 5" key="1">
    <citation type="submission" date="2014-12" db="EMBL/GenBank/DDBJ databases">
        <title>Frankia sp. BMG5.1 draft genome.</title>
        <authorList>
            <person name="Gtari M."/>
            <person name="Ghodhbane-Gtari F."/>
            <person name="Nouioui I."/>
            <person name="Ktari A."/>
            <person name="Hezbri K."/>
            <person name="Mimouni W."/>
            <person name="Sbissi I."/>
            <person name="Ayari A."/>
            <person name="Yamanaka T."/>
            <person name="Normand P."/>
            <person name="Tisa L.S."/>
            <person name="Boudabous A."/>
        </authorList>
    </citation>
    <scope>NUCLEOTIDE SEQUENCE [LARGE SCALE GENOMIC DNA]</scope>
    <source>
        <strain evidence="4 5">BMG5.1</strain>
    </source>
</reference>
<name>A0ABR5F8F8_9ACTN</name>
<comment type="caution">
    <text evidence="4">The sequence shown here is derived from an EMBL/GenBank/DDBJ whole genome shotgun (WGS) entry which is preliminary data.</text>
</comment>
<keyword evidence="2" id="KW-0812">Transmembrane</keyword>
<dbReference type="InterPro" id="IPR050515">
    <property type="entry name" value="Beta-lactam/transpept"/>
</dbReference>
<protein>
    <submittedName>
        <fullName evidence="4">Penicillin-binding protein</fullName>
    </submittedName>
</protein>
<dbReference type="PANTHER" id="PTHR30627">
    <property type="entry name" value="PEPTIDOGLYCAN D,D-TRANSPEPTIDASE"/>
    <property type="match status" value="1"/>
</dbReference>
<evidence type="ECO:0000313" key="5">
    <source>
        <dbReference type="Proteomes" id="UP000035425"/>
    </source>
</evidence>
<keyword evidence="5" id="KW-1185">Reference proteome</keyword>